<evidence type="ECO:0000313" key="9">
    <source>
        <dbReference type="Proteomes" id="UP000243547"/>
    </source>
</evidence>
<sequence length="345" mass="39759">MTLNLDKSKIFRILTISASVFLVSVIILSLTLYILTLPPGKGDNSVEILIPVGTSPAAIAEILQEQGVIKNSFLYRLYLRRYNYSSRLQAGIYQLNDGLSYRELTEILLEGKLEKPTIRFTIPEGWKIQQIATRLENQGLINKEKFLDLIENGEFDYWFIEQIPDNVDYRLEGYLFPDTYEVFENSSEWEIINMMLRNFARNFPEEYRKRAEELGMSVHQVVTLASIVEREAMVDKERPLIAGVFHNRLRINMALQSCATVFYFTEREPVLVADTKIVNPYNTYVFPGLPPGPIGAPGKNAIQSTLFYQETDYLYFVTKKDGSGEHYFARTYEEHLANIAKSNRN</sequence>
<comment type="catalytic activity">
    <reaction evidence="7">
        <text>a peptidoglycan chain = a peptidoglycan chain with N-acetyl-1,6-anhydromuramyl-[peptide] at the reducing end + a peptidoglycan chain with N-acetylglucosamine at the non-reducing end.</text>
        <dbReference type="EC" id="4.2.2.29"/>
    </reaction>
</comment>
<dbReference type="GO" id="GO:0009252">
    <property type="term" value="P:peptidoglycan biosynthetic process"/>
    <property type="evidence" value="ECO:0007669"/>
    <property type="project" value="UniProtKB-UniRule"/>
</dbReference>
<dbReference type="Gene3D" id="3.30.1490.480">
    <property type="entry name" value="Endolytic murein transglycosylase"/>
    <property type="match status" value="2"/>
</dbReference>
<organism evidence="8 9">
    <name type="scientific">Anaerobranca californiensis DSM 14826</name>
    <dbReference type="NCBI Taxonomy" id="1120989"/>
    <lineage>
        <taxon>Bacteria</taxon>
        <taxon>Bacillati</taxon>
        <taxon>Bacillota</taxon>
        <taxon>Clostridia</taxon>
        <taxon>Eubacteriales</taxon>
        <taxon>Proteinivoracaceae</taxon>
        <taxon>Anaerobranca</taxon>
    </lineage>
</organism>
<dbReference type="EC" id="4.2.2.29" evidence="7"/>
<protein>
    <recommendedName>
        <fullName evidence="7">Endolytic murein transglycosylase</fullName>
        <ecNumber evidence="7">4.2.2.29</ecNumber>
    </recommendedName>
    <alternativeName>
        <fullName evidence="7">Peptidoglycan lytic transglycosylase</fullName>
    </alternativeName>
    <alternativeName>
        <fullName evidence="7">Peptidoglycan polymerization terminase</fullName>
    </alternativeName>
</protein>
<proteinExistence type="inferred from homology"/>
<evidence type="ECO:0000256" key="2">
    <source>
        <dbReference type="ARBA" id="ARBA00022692"/>
    </source>
</evidence>
<evidence type="ECO:0000256" key="7">
    <source>
        <dbReference type="HAMAP-Rule" id="MF_02065"/>
    </source>
</evidence>
<evidence type="ECO:0000256" key="5">
    <source>
        <dbReference type="ARBA" id="ARBA00023239"/>
    </source>
</evidence>
<feature type="transmembrane region" description="Helical" evidence="7">
    <location>
        <begin position="12"/>
        <end position="35"/>
    </location>
</feature>
<dbReference type="Pfam" id="PF02618">
    <property type="entry name" value="YceG"/>
    <property type="match status" value="1"/>
</dbReference>
<evidence type="ECO:0000256" key="1">
    <source>
        <dbReference type="ARBA" id="ARBA00022475"/>
    </source>
</evidence>
<comment type="subcellular location">
    <subcellularLocation>
        <location evidence="7">Cell membrane</location>
        <topology evidence="7">Single-pass membrane protein</topology>
    </subcellularLocation>
</comment>
<keyword evidence="1 7" id="KW-1003">Cell membrane</keyword>
<dbReference type="RefSeq" id="WP_072905907.1">
    <property type="nucleotide sequence ID" value="NZ_FRAI01000005.1"/>
</dbReference>
<evidence type="ECO:0000256" key="6">
    <source>
        <dbReference type="ARBA" id="ARBA00023316"/>
    </source>
</evidence>
<comment type="function">
    <text evidence="7">Functions as a peptidoglycan terminase that cleaves nascent peptidoglycan strands endolytically to terminate their elongation.</text>
</comment>
<keyword evidence="3 7" id="KW-1133">Transmembrane helix</keyword>
<dbReference type="CDD" id="cd08010">
    <property type="entry name" value="MltG_like"/>
    <property type="match status" value="1"/>
</dbReference>
<keyword evidence="4 7" id="KW-0472">Membrane</keyword>
<dbReference type="AlphaFoldDB" id="A0A1M6LD28"/>
<evidence type="ECO:0000256" key="4">
    <source>
        <dbReference type="ARBA" id="ARBA00023136"/>
    </source>
</evidence>
<keyword evidence="9" id="KW-1185">Reference proteome</keyword>
<reference evidence="9" key="1">
    <citation type="submission" date="2016-11" db="EMBL/GenBank/DDBJ databases">
        <authorList>
            <person name="Varghese N."/>
            <person name="Submissions S."/>
        </authorList>
    </citation>
    <scope>NUCLEOTIDE SEQUENCE [LARGE SCALE GENOMIC DNA]</scope>
    <source>
        <strain evidence="9">DSM 14826</strain>
    </source>
</reference>
<dbReference type="Gene3D" id="3.30.160.60">
    <property type="entry name" value="Classic Zinc Finger"/>
    <property type="match status" value="1"/>
</dbReference>
<evidence type="ECO:0000256" key="3">
    <source>
        <dbReference type="ARBA" id="ARBA00022989"/>
    </source>
</evidence>
<dbReference type="OrthoDB" id="9814591at2"/>
<dbReference type="Proteomes" id="UP000243547">
    <property type="component" value="Unassembled WGS sequence"/>
</dbReference>
<dbReference type="GO" id="GO:0005886">
    <property type="term" value="C:plasma membrane"/>
    <property type="evidence" value="ECO:0007669"/>
    <property type="project" value="UniProtKB-SubCell"/>
</dbReference>
<keyword evidence="5 7" id="KW-0456">Lyase</keyword>
<dbReference type="PANTHER" id="PTHR30518:SF2">
    <property type="entry name" value="ENDOLYTIC MUREIN TRANSGLYCOSYLASE"/>
    <property type="match status" value="1"/>
</dbReference>
<comment type="similarity">
    <text evidence="7">Belongs to the transglycosylase MltG family.</text>
</comment>
<dbReference type="InterPro" id="IPR003770">
    <property type="entry name" value="MLTG-like"/>
</dbReference>
<dbReference type="HAMAP" id="MF_02065">
    <property type="entry name" value="MltG"/>
    <property type="match status" value="1"/>
</dbReference>
<keyword evidence="2 7" id="KW-0812">Transmembrane</keyword>
<dbReference type="EMBL" id="FRAI01000005">
    <property type="protein sequence ID" value="SHJ69113.1"/>
    <property type="molecule type" value="Genomic_DNA"/>
</dbReference>
<dbReference type="STRING" id="1120989.SAMN02745227_00466"/>
<evidence type="ECO:0000313" key="8">
    <source>
        <dbReference type="EMBL" id="SHJ69113.1"/>
    </source>
</evidence>
<dbReference type="GO" id="GO:0071555">
    <property type="term" value="P:cell wall organization"/>
    <property type="evidence" value="ECO:0007669"/>
    <property type="project" value="UniProtKB-KW"/>
</dbReference>
<dbReference type="GO" id="GO:0008932">
    <property type="term" value="F:lytic endotransglycosylase activity"/>
    <property type="evidence" value="ECO:0007669"/>
    <property type="project" value="UniProtKB-UniRule"/>
</dbReference>
<name>A0A1M6LD28_9FIRM</name>
<dbReference type="NCBIfam" id="TIGR00247">
    <property type="entry name" value="endolytic transglycosylase MltG"/>
    <property type="match status" value="1"/>
</dbReference>
<dbReference type="PANTHER" id="PTHR30518">
    <property type="entry name" value="ENDOLYTIC MUREIN TRANSGLYCOSYLASE"/>
    <property type="match status" value="1"/>
</dbReference>
<gene>
    <name evidence="7" type="primary">mltG</name>
    <name evidence="8" type="ORF">SAMN02745227_00466</name>
</gene>
<feature type="site" description="Important for catalytic activity" evidence="7">
    <location>
        <position position="231"/>
    </location>
</feature>
<keyword evidence="6 7" id="KW-0961">Cell wall biogenesis/degradation</keyword>
<accession>A0A1M6LD28</accession>